<feature type="region of interest" description="Disordered" evidence="1">
    <location>
        <begin position="1"/>
        <end position="30"/>
    </location>
</feature>
<dbReference type="PANTHER" id="PTHR33063">
    <property type="entry name" value="OS02G0583500 PROTEIN"/>
    <property type="match status" value="1"/>
</dbReference>
<evidence type="ECO:0000313" key="3">
    <source>
        <dbReference type="Proteomes" id="UP000324897"/>
    </source>
</evidence>
<evidence type="ECO:0000256" key="1">
    <source>
        <dbReference type="SAM" id="MobiDB-lite"/>
    </source>
</evidence>
<dbReference type="OrthoDB" id="691257at2759"/>
<name>A0A5J9WRE8_9POAL</name>
<organism evidence="2 3">
    <name type="scientific">Eragrostis curvula</name>
    <name type="common">weeping love grass</name>
    <dbReference type="NCBI Taxonomy" id="38414"/>
    <lineage>
        <taxon>Eukaryota</taxon>
        <taxon>Viridiplantae</taxon>
        <taxon>Streptophyta</taxon>
        <taxon>Embryophyta</taxon>
        <taxon>Tracheophyta</taxon>
        <taxon>Spermatophyta</taxon>
        <taxon>Magnoliopsida</taxon>
        <taxon>Liliopsida</taxon>
        <taxon>Poales</taxon>
        <taxon>Poaceae</taxon>
        <taxon>PACMAD clade</taxon>
        <taxon>Chloridoideae</taxon>
        <taxon>Eragrostideae</taxon>
        <taxon>Eragrostidinae</taxon>
        <taxon>Eragrostis</taxon>
    </lineage>
</organism>
<dbReference type="AlphaFoldDB" id="A0A5J9WRE8"/>
<accession>A0A5J9WRE8</accession>
<keyword evidence="3" id="KW-1185">Reference proteome</keyword>
<evidence type="ECO:0000313" key="2">
    <source>
        <dbReference type="EMBL" id="TVU50455.1"/>
    </source>
</evidence>
<comment type="caution">
    <text evidence="2">The sequence shown here is derived from an EMBL/GenBank/DDBJ whole genome shotgun (WGS) entry which is preliminary data.</text>
</comment>
<gene>
    <name evidence="2" type="ORF">EJB05_01827</name>
</gene>
<dbReference type="Pfam" id="PF03004">
    <property type="entry name" value="Transposase_24"/>
    <property type="match status" value="1"/>
</dbReference>
<feature type="compositionally biased region" description="Polar residues" evidence="1">
    <location>
        <begin position="117"/>
        <end position="129"/>
    </location>
</feature>
<proteinExistence type="predicted"/>
<dbReference type="Gramene" id="TVU50455">
    <property type="protein sequence ID" value="TVU50455"/>
    <property type="gene ID" value="EJB05_01827"/>
</dbReference>
<dbReference type="EMBL" id="RWGY01000002">
    <property type="protein sequence ID" value="TVU50455.1"/>
    <property type="molecule type" value="Genomic_DNA"/>
</dbReference>
<feature type="region of interest" description="Disordered" evidence="1">
    <location>
        <begin position="48"/>
        <end position="220"/>
    </location>
</feature>
<dbReference type="Proteomes" id="UP000324897">
    <property type="component" value="Chromosome 6"/>
</dbReference>
<sequence>SILVLKTSTPCPPHPSQSSPPPPSQSILAAVPVPFPSHRPLTGCHSQRLRWHQGVRRGGKASQVSEGKRRSRRRCKRVVAPDRQVHGTRITRQRTRELANLNNTTQKGALEDESQAQDEGTQVTSTQEEGTPEDESQAKDEGTRPILLAEEVISTQEGGTPEDQRQVPEEEVTSTQEEGTPEDQRQVQEDDVSTTQQRTKEDQSQLKDGGKPPARPRAGAELHRINSAIENKLAIRIDEGMKRPVIPIQAPKFATEGGMVLRQHIPVLPNWKEYKMDPSYVCDYIARVSGNFCLDTTNKTVKDACVDMLKSGTRQLRYRLKKKYFDGVPANEVATTSPVSSMTDEQWGKLVKMWSSPKHKICQDFKVPRSSCPYRKESFRSQSQRNEICLLNQHNREKVQFNHRTGSRCYIAQLHALRDKYKDEDPTPLELFKEFHSSQKTGFISEPIQKAIDHMEAMMDNPVEQGQEPPSTESAVREVVRSNTFLRAVGISPKKRSRVSRSCQFQDLTWELYLEKVRRDELRETIEQQNLQLADLRKISVEATEARHTTTAQLALRKEAARKAEMIQSFRMVLGVEG</sequence>
<feature type="non-terminal residue" evidence="2">
    <location>
        <position position="578"/>
    </location>
</feature>
<dbReference type="InterPro" id="IPR004252">
    <property type="entry name" value="Probable_transposase_24"/>
</dbReference>
<feature type="compositionally biased region" description="Basic and acidic residues" evidence="1">
    <location>
        <begin position="198"/>
        <end position="210"/>
    </location>
</feature>
<dbReference type="PANTHER" id="PTHR33063:SF15">
    <property type="entry name" value="TRANSPOSASE, PTTA_EN_SPM, PLANT"/>
    <property type="match status" value="1"/>
</dbReference>
<feature type="non-terminal residue" evidence="2">
    <location>
        <position position="1"/>
    </location>
</feature>
<feature type="compositionally biased region" description="Pro residues" evidence="1">
    <location>
        <begin position="10"/>
        <end position="24"/>
    </location>
</feature>
<feature type="compositionally biased region" description="Basic residues" evidence="1">
    <location>
        <begin position="48"/>
        <end position="59"/>
    </location>
</feature>
<protein>
    <submittedName>
        <fullName evidence="2">Uncharacterized protein</fullName>
    </submittedName>
</protein>
<reference evidence="2 3" key="1">
    <citation type="journal article" date="2019" name="Sci. Rep.">
        <title>A high-quality genome of Eragrostis curvula grass provides insights into Poaceae evolution and supports new strategies to enhance forage quality.</title>
        <authorList>
            <person name="Carballo J."/>
            <person name="Santos B.A.C.M."/>
            <person name="Zappacosta D."/>
            <person name="Garbus I."/>
            <person name="Selva J.P."/>
            <person name="Gallo C.A."/>
            <person name="Diaz A."/>
            <person name="Albertini E."/>
            <person name="Caccamo M."/>
            <person name="Echenique V."/>
        </authorList>
    </citation>
    <scope>NUCLEOTIDE SEQUENCE [LARGE SCALE GENOMIC DNA]</scope>
    <source>
        <strain evidence="3">cv. Victoria</strain>
        <tissue evidence="2">Leaf</tissue>
    </source>
</reference>